<evidence type="ECO:0000259" key="1">
    <source>
        <dbReference type="Pfam" id="PF05699"/>
    </source>
</evidence>
<dbReference type="InterPro" id="IPR012337">
    <property type="entry name" value="RNaseH-like_sf"/>
</dbReference>
<dbReference type="Proteomes" id="UP001519460">
    <property type="component" value="Unassembled WGS sequence"/>
</dbReference>
<proteinExistence type="predicted"/>
<feature type="domain" description="HAT C-terminal dimerisation" evidence="1">
    <location>
        <begin position="253"/>
        <end position="302"/>
    </location>
</feature>
<comment type="caution">
    <text evidence="2">The sequence shown here is derived from an EMBL/GenBank/DDBJ whole genome shotgun (WGS) entry which is preliminary data.</text>
</comment>
<dbReference type="Pfam" id="PF05699">
    <property type="entry name" value="Dimer_Tnp_hAT"/>
    <property type="match status" value="1"/>
</dbReference>
<sequence>MCDALDSAEYLCLKHPISVHWLSLGKAVTAVRSVYPALTLEPEEEAQRKNAAAKGLSQKCKMFAFVAMTYMLSDIIPVTERLNLTFQQEEVNLSDILPAVESAKARLQQLTMTPGQKEQEFTQSVTRDGGVFQTIRPTHVDREATFKAARQNFIQQLLQSLRDRFPNDQMSTVSALANIFDRQRYPPSNPIPGPLDHYATRDLTVLTRHYATVINGPCAQTDFYQFKRTLSGYGGDDSFAMSCRIVIRNLAVQYPDFALLAKIALVIPVSSVAAERGFSVQNGIKIEARSRLGEGRVSRLMRLNIHAKSVRDFDVASSTDRFFCNESMSKVGK</sequence>
<dbReference type="EMBL" id="JACVVK020000011">
    <property type="protein sequence ID" value="KAK7505290.1"/>
    <property type="molecule type" value="Genomic_DNA"/>
</dbReference>
<keyword evidence="3" id="KW-1185">Reference proteome</keyword>
<dbReference type="PANTHER" id="PTHR46880:SF5">
    <property type="entry name" value="DUF4371 DOMAIN-CONTAINING PROTEIN"/>
    <property type="match status" value="1"/>
</dbReference>
<protein>
    <recommendedName>
        <fullName evidence="1">HAT C-terminal dimerisation domain-containing protein</fullName>
    </recommendedName>
</protein>
<organism evidence="2 3">
    <name type="scientific">Batillaria attramentaria</name>
    <dbReference type="NCBI Taxonomy" id="370345"/>
    <lineage>
        <taxon>Eukaryota</taxon>
        <taxon>Metazoa</taxon>
        <taxon>Spiralia</taxon>
        <taxon>Lophotrochozoa</taxon>
        <taxon>Mollusca</taxon>
        <taxon>Gastropoda</taxon>
        <taxon>Caenogastropoda</taxon>
        <taxon>Sorbeoconcha</taxon>
        <taxon>Cerithioidea</taxon>
        <taxon>Batillariidae</taxon>
        <taxon>Batillaria</taxon>
    </lineage>
</organism>
<dbReference type="InterPro" id="IPR008906">
    <property type="entry name" value="HATC_C_dom"/>
</dbReference>
<dbReference type="AlphaFoldDB" id="A0ABD0M177"/>
<dbReference type="SUPFAM" id="SSF53098">
    <property type="entry name" value="Ribonuclease H-like"/>
    <property type="match status" value="1"/>
</dbReference>
<dbReference type="PANTHER" id="PTHR46880">
    <property type="entry name" value="RAS-ASSOCIATING DOMAIN-CONTAINING PROTEIN"/>
    <property type="match status" value="1"/>
</dbReference>
<evidence type="ECO:0000313" key="3">
    <source>
        <dbReference type="Proteomes" id="UP001519460"/>
    </source>
</evidence>
<evidence type="ECO:0000313" key="2">
    <source>
        <dbReference type="EMBL" id="KAK7505290.1"/>
    </source>
</evidence>
<accession>A0ABD0M177</accession>
<name>A0ABD0M177_9CAEN</name>
<reference evidence="2 3" key="1">
    <citation type="journal article" date="2023" name="Sci. Data">
        <title>Genome assembly of the Korean intertidal mud-creeper Batillaria attramentaria.</title>
        <authorList>
            <person name="Patra A.K."/>
            <person name="Ho P.T."/>
            <person name="Jun S."/>
            <person name="Lee S.J."/>
            <person name="Kim Y."/>
            <person name="Won Y.J."/>
        </authorList>
    </citation>
    <scope>NUCLEOTIDE SEQUENCE [LARGE SCALE GENOMIC DNA]</scope>
    <source>
        <strain evidence="2">Wonlab-2016</strain>
    </source>
</reference>
<gene>
    <name evidence="2" type="ORF">BaRGS_00003452</name>
</gene>